<dbReference type="AlphaFoldDB" id="A0A482U378"/>
<dbReference type="OrthoDB" id="2962756at2"/>
<sequence length="304" mass="35191">MIETPIGQFTGTTWEAACQLAFKSKHGADGYQQIPASPGDYGIEGFTKHTGYAFQCYCPERLYEQDELYEKQRDKINTDLKKLKDYAKELQGLLGGTRILNWCFVTPEINRHKLVSYSRTKEAEVREWKLPHIHENFSILLHDHEFYLKEFNSLRTSAGMPPYVGSPIQRLPEVNSGGETFDINLERKCRLRLFGMSEQRIQGLITMTRKSFLDHDTYFQSLYDRSPQTYVNIARVVNSFESQVNEWIYTSEETPEALTELVKSKLIECLVTDRNVNIDSSTAREVATRTVARWLAICELDFIE</sequence>
<protein>
    <submittedName>
        <fullName evidence="1">Uncharacterized protein</fullName>
    </submittedName>
</protein>
<proteinExistence type="predicted"/>
<gene>
    <name evidence="1" type="ORF">EJA06_017670</name>
</gene>
<dbReference type="Proteomes" id="UP000282800">
    <property type="component" value="Unassembled WGS sequence"/>
</dbReference>
<evidence type="ECO:0000313" key="2">
    <source>
        <dbReference type="Proteomes" id="UP000282800"/>
    </source>
</evidence>
<comment type="caution">
    <text evidence="1">The sequence shown here is derived from an EMBL/GenBank/DDBJ whole genome shotgun (WGS) entry which is preliminary data.</text>
</comment>
<dbReference type="RefSeq" id="WP_126190204.1">
    <property type="nucleotide sequence ID" value="NZ_RWYU02000007.1"/>
</dbReference>
<name>A0A482U378_9PSED</name>
<reference evidence="1 2" key="1">
    <citation type="submission" date="2019-01" db="EMBL/GenBank/DDBJ databases">
        <title>High-quality draft genome of. Pseudomonas songnenensis str. L103, a full-fledged denitrifier isolated from 100 meters deep aquifer in a heavily nitrogen fertilized agricultural area.</title>
        <authorList>
            <person name="Liu M."/>
            <person name="Liu B."/>
        </authorList>
    </citation>
    <scope>NUCLEOTIDE SEQUENCE [LARGE SCALE GENOMIC DNA]</scope>
    <source>
        <strain evidence="1 2">L103</strain>
    </source>
</reference>
<evidence type="ECO:0000313" key="1">
    <source>
        <dbReference type="EMBL" id="RYJ61111.1"/>
    </source>
</evidence>
<organism evidence="1 2">
    <name type="scientific">Pseudomonas songnenensis</name>
    <dbReference type="NCBI Taxonomy" id="1176259"/>
    <lineage>
        <taxon>Bacteria</taxon>
        <taxon>Pseudomonadati</taxon>
        <taxon>Pseudomonadota</taxon>
        <taxon>Gammaproteobacteria</taxon>
        <taxon>Pseudomonadales</taxon>
        <taxon>Pseudomonadaceae</taxon>
        <taxon>Pseudomonas</taxon>
    </lineage>
</organism>
<dbReference type="EMBL" id="RWYU02000007">
    <property type="protein sequence ID" value="RYJ61111.1"/>
    <property type="molecule type" value="Genomic_DNA"/>
</dbReference>
<accession>A0A482U378</accession>